<gene>
    <name evidence="4" type="ORF">BOKJ2_LOCUS8243</name>
</gene>
<feature type="domain" description="Chitin-binding type-2" evidence="3">
    <location>
        <begin position="836"/>
        <end position="895"/>
    </location>
</feature>
<feature type="region of interest" description="Disordered" evidence="1">
    <location>
        <begin position="595"/>
        <end position="623"/>
    </location>
</feature>
<proteinExistence type="predicted"/>
<evidence type="ECO:0000256" key="1">
    <source>
        <dbReference type="SAM" id="MobiDB-lite"/>
    </source>
</evidence>
<feature type="compositionally biased region" description="Low complexity" evidence="1">
    <location>
        <begin position="699"/>
        <end position="745"/>
    </location>
</feature>
<feature type="region of interest" description="Disordered" evidence="1">
    <location>
        <begin position="639"/>
        <end position="745"/>
    </location>
</feature>
<keyword evidence="2" id="KW-1133">Transmembrane helix</keyword>
<evidence type="ECO:0000313" key="4">
    <source>
        <dbReference type="EMBL" id="CAD5219036.1"/>
    </source>
</evidence>
<keyword evidence="5" id="KW-1185">Reference proteome</keyword>
<feature type="transmembrane region" description="Helical" evidence="2">
    <location>
        <begin position="7"/>
        <end position="23"/>
    </location>
</feature>
<feature type="domain" description="Chitin-binding type-2" evidence="3">
    <location>
        <begin position="37"/>
        <end position="105"/>
    </location>
</feature>
<feature type="compositionally biased region" description="Polar residues" evidence="1">
    <location>
        <begin position="595"/>
        <end position="612"/>
    </location>
</feature>
<dbReference type="AlphaFoldDB" id="A0A811KT99"/>
<feature type="compositionally biased region" description="Low complexity" evidence="1">
    <location>
        <begin position="426"/>
        <end position="446"/>
    </location>
</feature>
<feature type="compositionally biased region" description="Polar residues" evidence="1">
    <location>
        <begin position="527"/>
        <end position="544"/>
    </location>
</feature>
<feature type="compositionally biased region" description="Low complexity" evidence="1">
    <location>
        <begin position="377"/>
        <end position="404"/>
    </location>
</feature>
<dbReference type="Proteomes" id="UP000783686">
    <property type="component" value="Unassembled WGS sequence"/>
</dbReference>
<evidence type="ECO:0000259" key="3">
    <source>
        <dbReference type="SMART" id="SM00494"/>
    </source>
</evidence>
<dbReference type="Proteomes" id="UP000614601">
    <property type="component" value="Unassembled WGS sequence"/>
</dbReference>
<feature type="region of interest" description="Disordered" evidence="1">
    <location>
        <begin position="365"/>
        <end position="446"/>
    </location>
</feature>
<dbReference type="InterPro" id="IPR002557">
    <property type="entry name" value="Chitin-bd_dom"/>
</dbReference>
<dbReference type="GO" id="GO:0005576">
    <property type="term" value="C:extracellular region"/>
    <property type="evidence" value="ECO:0007669"/>
    <property type="project" value="InterPro"/>
</dbReference>
<feature type="region of interest" description="Disordered" evidence="1">
    <location>
        <begin position="204"/>
        <end position="242"/>
    </location>
</feature>
<protein>
    <recommendedName>
        <fullName evidence="3">Chitin-binding type-2 domain-containing protein</fullName>
    </recommendedName>
</protein>
<accession>A0A811KT99</accession>
<dbReference type="SMART" id="SM00494">
    <property type="entry name" value="ChtBD2"/>
    <property type="match status" value="2"/>
</dbReference>
<feature type="compositionally biased region" description="Polar residues" evidence="1">
    <location>
        <begin position="641"/>
        <end position="698"/>
    </location>
</feature>
<reference evidence="4" key="1">
    <citation type="submission" date="2020-09" db="EMBL/GenBank/DDBJ databases">
        <authorList>
            <person name="Kikuchi T."/>
        </authorList>
    </citation>
    <scope>NUCLEOTIDE SEQUENCE</scope>
    <source>
        <strain evidence="4">SH1</strain>
    </source>
</reference>
<dbReference type="OrthoDB" id="5829832at2759"/>
<keyword evidence="2" id="KW-0472">Membrane</keyword>
<sequence>MSCVRAMTVYSVILYIILSYYITTQTQQSYWQATLGDICQLPSLPKAAGDPTKYLECVRQDIVSDRSDLGVWKLQECAEGFIFVPSAKKCKSEKFVQKQEMMCDSNKNFDFCPKLQNEYHIKKSTSESKTCKCEKEDACGCEKTQDVLQPIKVIRKSRTTHAQTQFTQAPRYRQMSTTCNNNCAKTQMIVEIYKDLTAYPFSSTPTPPASEAPSFQNTPAFTPPFVYEHSPDPPIGSANVNNLNQDQNVRQENLQNNNQPPYNNRIQDYYSQSKYQNDLNQMNAPEVNKQQVKNSNIEDQQPVQQPFQQMPQENRQQPQGNTFQQQQGQQQPQQNQNEPSQQPFQQQPNQIAYQPQQNYQQQYPYQQTQPQAPPYQPQNQQQNGMQLQQVPPNQQSHQTSLQQQKVYQPSYQPVPAQPLNRQYEHQNPVQQQQQQPQRLQRPQGNQYNCPSCGLYSNVNHNSNDHPQYNAINSNSDVIPSQSDGTVYNKVKEERRHNVIRGKHGETEYDIVITQYKGKRPLTGDGRQGNNTIQQGTRQQSSSETQHQYQQNQGYQNDQFQNNYDRQSYQPSGNSGPPIKYNQFNNANYLMEQHNTQRNRPCTSCQNQNSQNTPSGYNNQQQNYQNPSNIQIQNYNNIGIRHNSQSNNRPDLQQAAYPQNHDNSYLNNNYQGSSQQYLPQNQSPYSNINGQNQHQLNPSQHEQQPNQYLQQQSLPQYQAADQRQSNLNHQQQNQQILNPPNKNCPNCNQKLADSYNSAQNSWNQNNYMNLQQHSQAEYRYQGSNNQIQGQRMQDNSMKCQMISTKQQYCPRNDQPIIQPQPCGLVDGDSVANAQYLGICSWMLDPLAKDPESNCNFLQCQPAPNNLFCGRWQRMPCAPATAFDVNAQVCVWDALSMPGPLPPPGTTTTSVPQFNPIKISIPLPNMNPCSCKGGVQIGSCNGQFQCPGQSICQVGQSSNNRIKIKYF</sequence>
<dbReference type="GO" id="GO:0008061">
    <property type="term" value="F:chitin binding"/>
    <property type="evidence" value="ECO:0007669"/>
    <property type="project" value="InterPro"/>
</dbReference>
<dbReference type="EMBL" id="CAJFDH010000004">
    <property type="protein sequence ID" value="CAD5219036.1"/>
    <property type="molecule type" value="Genomic_DNA"/>
</dbReference>
<dbReference type="EMBL" id="CAJFCW020000004">
    <property type="protein sequence ID" value="CAG9112298.1"/>
    <property type="molecule type" value="Genomic_DNA"/>
</dbReference>
<feature type="region of interest" description="Disordered" evidence="1">
    <location>
        <begin position="518"/>
        <end position="582"/>
    </location>
</feature>
<comment type="caution">
    <text evidence="4">The sequence shown here is derived from an EMBL/GenBank/DDBJ whole genome shotgun (WGS) entry which is preliminary data.</text>
</comment>
<evidence type="ECO:0000256" key="2">
    <source>
        <dbReference type="SAM" id="Phobius"/>
    </source>
</evidence>
<organism evidence="4 5">
    <name type="scientific">Bursaphelenchus okinawaensis</name>
    <dbReference type="NCBI Taxonomy" id="465554"/>
    <lineage>
        <taxon>Eukaryota</taxon>
        <taxon>Metazoa</taxon>
        <taxon>Ecdysozoa</taxon>
        <taxon>Nematoda</taxon>
        <taxon>Chromadorea</taxon>
        <taxon>Rhabditida</taxon>
        <taxon>Tylenchina</taxon>
        <taxon>Tylenchomorpha</taxon>
        <taxon>Aphelenchoidea</taxon>
        <taxon>Aphelenchoididae</taxon>
        <taxon>Bursaphelenchus</taxon>
    </lineage>
</organism>
<feature type="region of interest" description="Disordered" evidence="1">
    <location>
        <begin position="303"/>
        <end position="349"/>
    </location>
</feature>
<name>A0A811KT99_9BILA</name>
<feature type="compositionally biased region" description="Low complexity" evidence="1">
    <location>
        <begin position="545"/>
        <end position="566"/>
    </location>
</feature>
<evidence type="ECO:0000313" key="5">
    <source>
        <dbReference type="Proteomes" id="UP000614601"/>
    </source>
</evidence>
<feature type="compositionally biased region" description="Low complexity" evidence="1">
    <location>
        <begin position="613"/>
        <end position="623"/>
    </location>
</feature>
<keyword evidence="2" id="KW-0812">Transmembrane</keyword>